<reference evidence="1 2" key="1">
    <citation type="journal article" date="2020" name="Cell">
        <title>Large-Scale Comparative Analyses of Tick Genomes Elucidate Their Genetic Diversity and Vector Capacities.</title>
        <authorList>
            <consortium name="Tick Genome and Microbiome Consortium (TIGMIC)"/>
            <person name="Jia N."/>
            <person name="Wang J."/>
            <person name="Shi W."/>
            <person name="Du L."/>
            <person name="Sun Y."/>
            <person name="Zhan W."/>
            <person name="Jiang J.F."/>
            <person name="Wang Q."/>
            <person name="Zhang B."/>
            <person name="Ji P."/>
            <person name="Bell-Sakyi L."/>
            <person name="Cui X.M."/>
            <person name="Yuan T.T."/>
            <person name="Jiang B.G."/>
            <person name="Yang W.F."/>
            <person name="Lam T.T."/>
            <person name="Chang Q.C."/>
            <person name="Ding S.J."/>
            <person name="Wang X.J."/>
            <person name="Zhu J.G."/>
            <person name="Ruan X.D."/>
            <person name="Zhao L."/>
            <person name="Wei J.T."/>
            <person name="Ye R.Z."/>
            <person name="Que T.C."/>
            <person name="Du C.H."/>
            <person name="Zhou Y.H."/>
            <person name="Cheng J.X."/>
            <person name="Dai P.F."/>
            <person name="Guo W.B."/>
            <person name="Han X.H."/>
            <person name="Huang E.J."/>
            <person name="Li L.F."/>
            <person name="Wei W."/>
            <person name="Gao Y.C."/>
            <person name="Liu J.Z."/>
            <person name="Shao H.Z."/>
            <person name="Wang X."/>
            <person name="Wang C.C."/>
            <person name="Yang T.C."/>
            <person name="Huo Q.B."/>
            <person name="Li W."/>
            <person name="Chen H.Y."/>
            <person name="Chen S.E."/>
            <person name="Zhou L.G."/>
            <person name="Ni X.B."/>
            <person name="Tian J.H."/>
            <person name="Sheng Y."/>
            <person name="Liu T."/>
            <person name="Pan Y.S."/>
            <person name="Xia L.Y."/>
            <person name="Li J."/>
            <person name="Zhao F."/>
            <person name="Cao W.C."/>
        </authorList>
    </citation>
    <scope>NUCLEOTIDE SEQUENCE [LARGE SCALE GENOMIC DNA]</scope>
    <source>
        <strain evidence="1">Iper-2018</strain>
    </source>
</reference>
<protein>
    <submittedName>
        <fullName evidence="1">Uncharacterized protein</fullName>
    </submittedName>
</protein>
<sequence length="139" mass="15495">MVDVDTENLKQNRTKRIRHNKSVMAPESEEMLPTPTDEGEEDPEDSDGVPLFNLHVEGQWDEPIAIKQEPVEESSSASTSESWHCADTDDPYFSHEHPNVGQTTLVLAKQGKLLSCHYSSRFVGCTVKDSIVGDGLRAR</sequence>
<dbReference type="Proteomes" id="UP000805193">
    <property type="component" value="Unassembled WGS sequence"/>
</dbReference>
<accession>A0AC60QFH9</accession>
<evidence type="ECO:0000313" key="1">
    <source>
        <dbReference type="EMBL" id="KAG0431710.1"/>
    </source>
</evidence>
<organism evidence="1 2">
    <name type="scientific">Ixodes persulcatus</name>
    <name type="common">Taiga tick</name>
    <dbReference type="NCBI Taxonomy" id="34615"/>
    <lineage>
        <taxon>Eukaryota</taxon>
        <taxon>Metazoa</taxon>
        <taxon>Ecdysozoa</taxon>
        <taxon>Arthropoda</taxon>
        <taxon>Chelicerata</taxon>
        <taxon>Arachnida</taxon>
        <taxon>Acari</taxon>
        <taxon>Parasitiformes</taxon>
        <taxon>Ixodida</taxon>
        <taxon>Ixodoidea</taxon>
        <taxon>Ixodidae</taxon>
        <taxon>Ixodinae</taxon>
        <taxon>Ixodes</taxon>
    </lineage>
</organism>
<evidence type="ECO:0000313" key="2">
    <source>
        <dbReference type="Proteomes" id="UP000805193"/>
    </source>
</evidence>
<comment type="caution">
    <text evidence="1">The sequence shown here is derived from an EMBL/GenBank/DDBJ whole genome shotgun (WGS) entry which is preliminary data.</text>
</comment>
<proteinExistence type="predicted"/>
<name>A0AC60QFH9_IXOPE</name>
<dbReference type="EMBL" id="JABSTQ010009204">
    <property type="protein sequence ID" value="KAG0431710.1"/>
    <property type="molecule type" value="Genomic_DNA"/>
</dbReference>
<gene>
    <name evidence="1" type="ORF">HPB47_021537</name>
</gene>
<keyword evidence="2" id="KW-1185">Reference proteome</keyword>